<dbReference type="PANTHER" id="PTHR33168">
    <property type="entry name" value="STRESS INDUCED PROTEIN-RELATED"/>
    <property type="match status" value="1"/>
</dbReference>
<evidence type="ECO:0000313" key="1">
    <source>
        <dbReference type="EMBL" id="KAF3962645.1"/>
    </source>
</evidence>
<proteinExistence type="predicted"/>
<dbReference type="OrthoDB" id="1688035at2759"/>
<dbReference type="Proteomes" id="UP000737018">
    <property type="component" value="Unassembled WGS sequence"/>
</dbReference>
<name>A0A8J4R9I7_9ROSI</name>
<accession>A0A8J4R9I7</accession>
<evidence type="ECO:0000313" key="2">
    <source>
        <dbReference type="Proteomes" id="UP000737018"/>
    </source>
</evidence>
<organism evidence="1 2">
    <name type="scientific">Castanea mollissima</name>
    <name type="common">Chinese chestnut</name>
    <dbReference type="NCBI Taxonomy" id="60419"/>
    <lineage>
        <taxon>Eukaryota</taxon>
        <taxon>Viridiplantae</taxon>
        <taxon>Streptophyta</taxon>
        <taxon>Embryophyta</taxon>
        <taxon>Tracheophyta</taxon>
        <taxon>Spermatophyta</taxon>
        <taxon>Magnoliopsida</taxon>
        <taxon>eudicotyledons</taxon>
        <taxon>Gunneridae</taxon>
        <taxon>Pentapetalae</taxon>
        <taxon>rosids</taxon>
        <taxon>fabids</taxon>
        <taxon>Fagales</taxon>
        <taxon>Fagaceae</taxon>
        <taxon>Castanea</taxon>
    </lineage>
</organism>
<protein>
    <submittedName>
        <fullName evidence="1">Uncharacterized protein</fullName>
    </submittedName>
</protein>
<sequence>MDLRYLCCSGSRTIQLGECYQEVESANLPSTRSNNKLKWRVLWLKLKKERRKIFESPAPTQTPYDAYTYSQNFDQGPAWDEPDSLSRSFSIRFADPSRIFREEEVV</sequence>
<comment type="caution">
    <text evidence="1">The sequence shown here is derived from an EMBL/GenBank/DDBJ whole genome shotgun (WGS) entry which is preliminary data.</text>
</comment>
<reference evidence="1" key="1">
    <citation type="submission" date="2020-03" db="EMBL/GenBank/DDBJ databases">
        <title>Castanea mollissima Vanexum genome sequencing.</title>
        <authorList>
            <person name="Staton M."/>
        </authorList>
    </citation>
    <scope>NUCLEOTIDE SEQUENCE</scope>
    <source>
        <tissue evidence="1">Leaf</tissue>
    </source>
</reference>
<dbReference type="EMBL" id="JRKL02001682">
    <property type="protein sequence ID" value="KAF3962645.1"/>
    <property type="molecule type" value="Genomic_DNA"/>
</dbReference>
<gene>
    <name evidence="1" type="ORF">CMV_012865</name>
</gene>
<dbReference type="AlphaFoldDB" id="A0A8J4R9I7"/>
<keyword evidence="2" id="KW-1185">Reference proteome</keyword>